<dbReference type="PROSITE" id="PS50977">
    <property type="entry name" value="HTH_TETR_2"/>
    <property type="match status" value="1"/>
</dbReference>
<keyword evidence="1" id="KW-0678">Repressor</keyword>
<dbReference type="Pfam" id="PF00440">
    <property type="entry name" value="TetR_N"/>
    <property type="match status" value="1"/>
</dbReference>
<accession>A0A9W6LX65</accession>
<evidence type="ECO:0000256" key="1">
    <source>
        <dbReference type="ARBA" id="ARBA00022491"/>
    </source>
</evidence>
<evidence type="ECO:0000313" key="8">
    <source>
        <dbReference type="Proteomes" id="UP001142462"/>
    </source>
</evidence>
<keyword evidence="3 5" id="KW-0238">DNA-binding</keyword>
<dbReference type="PANTHER" id="PTHR30055:SF234">
    <property type="entry name" value="HTH-TYPE TRANSCRIPTIONAL REGULATOR BETI"/>
    <property type="match status" value="1"/>
</dbReference>
<dbReference type="InterPro" id="IPR050109">
    <property type="entry name" value="HTH-type_TetR-like_transc_reg"/>
</dbReference>
<dbReference type="GO" id="GO:0003700">
    <property type="term" value="F:DNA-binding transcription factor activity"/>
    <property type="evidence" value="ECO:0007669"/>
    <property type="project" value="TreeGrafter"/>
</dbReference>
<dbReference type="SUPFAM" id="SSF46689">
    <property type="entry name" value="Homeodomain-like"/>
    <property type="match status" value="1"/>
</dbReference>
<sequence length="204" mass="22387">MDEDVPRKRGPYARSAERRRAIVDAALEVFAAKGYLAGSLQDIADRIGVSQTSLLHYFPRKRDLLLAVLDQRDAVDKPPAGLSFPDDVLAQADLNARHHGLPELYTVLCGESVTEGHPAREHFARRFASLRDQYADELRGLAEEGRLRPGIEPSIAATGLIAIRDGLQTQWLLDPDVDVTAGLRAYLALILVDAPESEASVTPR</sequence>
<evidence type="ECO:0000256" key="3">
    <source>
        <dbReference type="ARBA" id="ARBA00023125"/>
    </source>
</evidence>
<evidence type="ECO:0000256" key="5">
    <source>
        <dbReference type="PROSITE-ProRule" id="PRU00335"/>
    </source>
</evidence>
<feature type="domain" description="HTH tetR-type" evidence="6">
    <location>
        <begin position="16"/>
        <end position="76"/>
    </location>
</feature>
<evidence type="ECO:0000256" key="2">
    <source>
        <dbReference type="ARBA" id="ARBA00023015"/>
    </source>
</evidence>
<dbReference type="InterPro" id="IPR009057">
    <property type="entry name" value="Homeodomain-like_sf"/>
</dbReference>
<dbReference type="InterPro" id="IPR036271">
    <property type="entry name" value="Tet_transcr_reg_TetR-rel_C_sf"/>
</dbReference>
<dbReference type="SUPFAM" id="SSF48498">
    <property type="entry name" value="Tetracyclin repressor-like, C-terminal domain"/>
    <property type="match status" value="1"/>
</dbReference>
<dbReference type="GO" id="GO:0000976">
    <property type="term" value="F:transcription cis-regulatory region binding"/>
    <property type="evidence" value="ECO:0007669"/>
    <property type="project" value="TreeGrafter"/>
</dbReference>
<reference evidence="7" key="2">
    <citation type="submission" date="2023-01" db="EMBL/GenBank/DDBJ databases">
        <authorList>
            <person name="Sun Q."/>
            <person name="Evtushenko L."/>
        </authorList>
    </citation>
    <scope>NUCLEOTIDE SEQUENCE</scope>
    <source>
        <strain evidence="7">VKM Ac-1020</strain>
    </source>
</reference>
<keyword evidence="8" id="KW-1185">Reference proteome</keyword>
<dbReference type="Pfam" id="PF13977">
    <property type="entry name" value="TetR_C_6"/>
    <property type="match status" value="1"/>
</dbReference>
<keyword evidence="4" id="KW-0804">Transcription</keyword>
<keyword evidence="2" id="KW-0805">Transcription regulation</keyword>
<dbReference type="PRINTS" id="PR00455">
    <property type="entry name" value="HTHTETR"/>
</dbReference>
<evidence type="ECO:0000256" key="4">
    <source>
        <dbReference type="ARBA" id="ARBA00023163"/>
    </source>
</evidence>
<dbReference type="EMBL" id="BSEJ01000014">
    <property type="protein sequence ID" value="GLJ62529.1"/>
    <property type="molecule type" value="Genomic_DNA"/>
</dbReference>
<dbReference type="AlphaFoldDB" id="A0A9W6LX65"/>
<dbReference type="InterPro" id="IPR039538">
    <property type="entry name" value="BetI_C"/>
</dbReference>
<evidence type="ECO:0000259" key="6">
    <source>
        <dbReference type="PROSITE" id="PS50977"/>
    </source>
</evidence>
<protein>
    <submittedName>
        <fullName evidence="7">TetR family transcriptional regulator</fullName>
    </submittedName>
</protein>
<name>A0A9W6LX65_9MICO</name>
<dbReference type="RefSeq" id="WP_271174222.1">
    <property type="nucleotide sequence ID" value="NZ_BSEJ01000014.1"/>
</dbReference>
<comment type="caution">
    <text evidence="7">The sequence shown here is derived from an EMBL/GenBank/DDBJ whole genome shotgun (WGS) entry which is preliminary data.</text>
</comment>
<reference evidence="7" key="1">
    <citation type="journal article" date="2014" name="Int. J. Syst. Evol. Microbiol.">
        <title>Complete genome sequence of Corynebacterium casei LMG S-19264T (=DSM 44701T), isolated from a smear-ripened cheese.</title>
        <authorList>
            <consortium name="US DOE Joint Genome Institute (JGI-PGF)"/>
            <person name="Walter F."/>
            <person name="Albersmeier A."/>
            <person name="Kalinowski J."/>
            <person name="Ruckert C."/>
        </authorList>
    </citation>
    <scope>NUCLEOTIDE SEQUENCE</scope>
    <source>
        <strain evidence="7">VKM Ac-1020</strain>
    </source>
</reference>
<dbReference type="PANTHER" id="PTHR30055">
    <property type="entry name" value="HTH-TYPE TRANSCRIPTIONAL REGULATOR RUTR"/>
    <property type="match status" value="1"/>
</dbReference>
<dbReference type="Gene3D" id="1.10.357.10">
    <property type="entry name" value="Tetracycline Repressor, domain 2"/>
    <property type="match status" value="1"/>
</dbReference>
<dbReference type="Proteomes" id="UP001142462">
    <property type="component" value="Unassembled WGS sequence"/>
</dbReference>
<feature type="DNA-binding region" description="H-T-H motif" evidence="5">
    <location>
        <begin position="39"/>
        <end position="58"/>
    </location>
</feature>
<evidence type="ECO:0000313" key="7">
    <source>
        <dbReference type="EMBL" id="GLJ62529.1"/>
    </source>
</evidence>
<organism evidence="7 8">
    <name type="scientific">Microbacterium barkeri</name>
    <dbReference type="NCBI Taxonomy" id="33917"/>
    <lineage>
        <taxon>Bacteria</taxon>
        <taxon>Bacillati</taxon>
        <taxon>Actinomycetota</taxon>
        <taxon>Actinomycetes</taxon>
        <taxon>Micrococcales</taxon>
        <taxon>Microbacteriaceae</taxon>
        <taxon>Microbacterium</taxon>
    </lineage>
</organism>
<gene>
    <name evidence="7" type="ORF">GCM10017576_26600</name>
</gene>
<dbReference type="InterPro" id="IPR001647">
    <property type="entry name" value="HTH_TetR"/>
</dbReference>
<proteinExistence type="predicted"/>